<proteinExistence type="predicted"/>
<comment type="caution">
    <text evidence="2">The sequence shown here is derived from an EMBL/GenBank/DDBJ whole genome shotgun (WGS) entry which is preliminary data.</text>
</comment>
<protein>
    <recommendedName>
        <fullName evidence="4">Reverse transcriptase domain-containing protein</fullName>
    </recommendedName>
</protein>
<gene>
    <name evidence="2" type="ORF">HJG60_008007</name>
</gene>
<reference evidence="2 3" key="1">
    <citation type="journal article" date="2020" name="Nature">
        <title>Six reference-quality genomes reveal evolution of bat adaptations.</title>
        <authorList>
            <person name="Jebb D."/>
            <person name="Huang Z."/>
            <person name="Pippel M."/>
            <person name="Hughes G.M."/>
            <person name="Lavrichenko K."/>
            <person name="Devanna P."/>
            <person name="Winkler S."/>
            <person name="Jermiin L.S."/>
            <person name="Skirmuntt E.C."/>
            <person name="Katzourakis A."/>
            <person name="Burkitt-Gray L."/>
            <person name="Ray D.A."/>
            <person name="Sullivan K.A.M."/>
            <person name="Roscito J.G."/>
            <person name="Kirilenko B.M."/>
            <person name="Davalos L.M."/>
            <person name="Corthals A.P."/>
            <person name="Power M.L."/>
            <person name="Jones G."/>
            <person name="Ransome R.D."/>
            <person name="Dechmann D.K.N."/>
            <person name="Locatelli A.G."/>
            <person name="Puechmaille S.J."/>
            <person name="Fedrigo O."/>
            <person name="Jarvis E.D."/>
            <person name="Hiller M."/>
            <person name="Vernes S.C."/>
            <person name="Myers E.W."/>
            <person name="Teeling E.C."/>
        </authorList>
    </citation>
    <scope>NUCLEOTIDE SEQUENCE [LARGE SCALE GENOMIC DNA]</scope>
    <source>
        <strain evidence="2">Bat1K_MPI-CBG_1</strain>
    </source>
</reference>
<dbReference type="AlphaFoldDB" id="A0A834BL53"/>
<evidence type="ECO:0000313" key="3">
    <source>
        <dbReference type="Proteomes" id="UP000664940"/>
    </source>
</evidence>
<organism evidence="2 3">
    <name type="scientific">Phyllostomus discolor</name>
    <name type="common">pale spear-nosed bat</name>
    <dbReference type="NCBI Taxonomy" id="89673"/>
    <lineage>
        <taxon>Eukaryota</taxon>
        <taxon>Metazoa</taxon>
        <taxon>Chordata</taxon>
        <taxon>Craniata</taxon>
        <taxon>Vertebrata</taxon>
        <taxon>Euteleostomi</taxon>
        <taxon>Mammalia</taxon>
        <taxon>Eutheria</taxon>
        <taxon>Laurasiatheria</taxon>
        <taxon>Chiroptera</taxon>
        <taxon>Yangochiroptera</taxon>
        <taxon>Phyllostomidae</taxon>
        <taxon>Phyllostominae</taxon>
        <taxon>Phyllostomus</taxon>
    </lineage>
</organism>
<dbReference type="PANTHER" id="PTHR31635:SF196">
    <property type="entry name" value="REVERSE TRANSCRIPTASE DOMAIN-CONTAINING PROTEIN-RELATED"/>
    <property type="match status" value="1"/>
</dbReference>
<dbReference type="Proteomes" id="UP000664940">
    <property type="component" value="Unassembled WGS sequence"/>
</dbReference>
<dbReference type="EMBL" id="JABVXQ010000001">
    <property type="protein sequence ID" value="KAF6131113.1"/>
    <property type="molecule type" value="Genomic_DNA"/>
</dbReference>
<feature type="transmembrane region" description="Helical" evidence="1">
    <location>
        <begin position="12"/>
        <end position="31"/>
    </location>
</feature>
<sequence>MMAILTDVKWYLIVVHFYHFFSILGVLAIVIRQEREIKGIQIGKEEVKLSLFADDVTVYIENPIDSTKKPLNLISKFGKTAGSKSIFRNQRHLYKITMNDQNQKSGENLICYSNKENKVPRNKLYQGDKTCTQKTIQH</sequence>
<evidence type="ECO:0000256" key="1">
    <source>
        <dbReference type="SAM" id="Phobius"/>
    </source>
</evidence>
<keyword evidence="1" id="KW-1133">Transmembrane helix</keyword>
<accession>A0A834BL53</accession>
<name>A0A834BL53_9CHIR</name>
<dbReference type="PANTHER" id="PTHR31635">
    <property type="entry name" value="REVERSE TRANSCRIPTASE DOMAIN-CONTAINING PROTEIN-RELATED"/>
    <property type="match status" value="1"/>
</dbReference>
<evidence type="ECO:0000313" key="2">
    <source>
        <dbReference type="EMBL" id="KAF6131113.1"/>
    </source>
</evidence>
<keyword evidence="1" id="KW-0472">Membrane</keyword>
<keyword evidence="1" id="KW-0812">Transmembrane</keyword>
<evidence type="ECO:0008006" key="4">
    <source>
        <dbReference type="Google" id="ProtNLM"/>
    </source>
</evidence>